<gene>
    <name evidence="7" type="ORF">SCODWIG_03758</name>
</gene>
<feature type="compositionally biased region" description="Polar residues" evidence="5">
    <location>
        <begin position="326"/>
        <end position="371"/>
    </location>
</feature>
<feature type="compositionally biased region" description="Low complexity" evidence="5">
    <location>
        <begin position="93"/>
        <end position="105"/>
    </location>
</feature>
<feature type="region of interest" description="Disordered" evidence="5">
    <location>
        <begin position="67"/>
        <end position="105"/>
    </location>
</feature>
<dbReference type="CDD" id="cd22897">
    <property type="entry name" value="Lge1"/>
    <property type="match status" value="1"/>
</dbReference>
<comment type="subcellular location">
    <subcellularLocation>
        <location evidence="1">Nucleus</location>
    </subcellularLocation>
</comment>
<name>A0A376BBJ3_9ASCO</name>
<reference evidence="8" key="1">
    <citation type="submission" date="2018-06" db="EMBL/GenBank/DDBJ databases">
        <authorList>
            <person name="Guldener U."/>
        </authorList>
    </citation>
    <scope>NUCLEOTIDE SEQUENCE [LARGE SCALE GENOMIC DNA]</scope>
    <source>
        <strain evidence="8">UTAD17</strain>
    </source>
</reference>
<evidence type="ECO:0000256" key="4">
    <source>
        <dbReference type="SAM" id="Coils"/>
    </source>
</evidence>
<dbReference type="Pfam" id="PF11488">
    <property type="entry name" value="Lge1"/>
    <property type="match status" value="1"/>
</dbReference>
<feature type="compositionally biased region" description="Basic and acidic residues" evidence="5">
    <location>
        <begin position="134"/>
        <end position="146"/>
    </location>
</feature>
<dbReference type="AlphaFoldDB" id="A0A376BBJ3"/>
<keyword evidence="2" id="KW-0156">Chromatin regulator</keyword>
<feature type="coiled-coil region" evidence="4">
    <location>
        <begin position="498"/>
        <end position="532"/>
    </location>
</feature>
<dbReference type="InterPro" id="IPR021581">
    <property type="entry name" value="Tscrpt_reg_Lge1"/>
</dbReference>
<proteinExistence type="predicted"/>
<organism evidence="7 8">
    <name type="scientific">Saccharomycodes ludwigii</name>
    <dbReference type="NCBI Taxonomy" id="36035"/>
    <lineage>
        <taxon>Eukaryota</taxon>
        <taxon>Fungi</taxon>
        <taxon>Dikarya</taxon>
        <taxon>Ascomycota</taxon>
        <taxon>Saccharomycotina</taxon>
        <taxon>Saccharomycetes</taxon>
        <taxon>Saccharomycodales</taxon>
        <taxon>Saccharomycodaceae</taxon>
        <taxon>Saccharomycodes</taxon>
    </lineage>
</organism>
<evidence type="ECO:0000256" key="2">
    <source>
        <dbReference type="ARBA" id="ARBA00022853"/>
    </source>
</evidence>
<sequence length="549" mass="62049">MRYNKYYRGGYSRGGRGGNTSRNYHFSVYHPYSSSDSHINNYPYTYDTLYNNNTQNYRSRRQTELEYDDVDDKSSTRSNITHNGQQQSSEQMNNVNNNNVNNKVNDINKDKHDILLNYSEDFKNVQHNAANKPDNIENKHDHKQEKSLTPQPVEPVQSDVTSSNSNNYNGSHKDSPNTTINNINDSIQPPQQNNSTTEPNLIKGNTHIKPSRYNNSPPNSATTNAEHNSKFRYNYTSNYRGSAFSPNNVTTNTPNIGPSNAIAGRYSSGRYWNKNTGVYYNSYSSNDYKYFGTSRPGYTSTIANAKDYMENTNNKVVTGNKTPNTQSRYDPTVTSHEQSNIRMTNNNSPNNGIPFTNTPYTHTNRYGSNTIGNTYHSNNHYSQYNNKYHDAYGNSKYHYENSLHPSTAGSSGSSSESSSTALNKNIATNSTGTAISSTIMASGSTMNKRGTISDFQLKDKNDSVYMYLTDLYKVDNLPQDNTSSIDGGALKKIRGVFKENTEIDEKLESLKLQNLERQLELEILNIQCEKDSLNVQLTQEKLDSLLLQE</sequence>
<dbReference type="VEuPathDB" id="FungiDB:SCODWIG_03758"/>
<keyword evidence="8" id="KW-1185">Reference proteome</keyword>
<protein>
    <recommendedName>
        <fullName evidence="6">Transcription regulator LGE1 helical region domain-containing protein</fullName>
    </recommendedName>
</protein>
<feature type="region of interest" description="Disordered" evidence="5">
    <location>
        <begin position="315"/>
        <end position="371"/>
    </location>
</feature>
<keyword evidence="4" id="KW-0175">Coiled coil</keyword>
<evidence type="ECO:0000313" key="7">
    <source>
        <dbReference type="EMBL" id="SSD61997.1"/>
    </source>
</evidence>
<evidence type="ECO:0000256" key="3">
    <source>
        <dbReference type="ARBA" id="ARBA00023242"/>
    </source>
</evidence>
<accession>A0A376BBJ3</accession>
<feature type="compositionally biased region" description="Polar residues" evidence="5">
    <location>
        <begin position="76"/>
        <end position="92"/>
    </location>
</feature>
<keyword evidence="3" id="KW-0539">Nucleus</keyword>
<feature type="compositionally biased region" description="Polar residues" evidence="5">
    <location>
        <begin position="158"/>
        <end position="199"/>
    </location>
</feature>
<feature type="region of interest" description="Disordered" evidence="5">
    <location>
        <begin position="130"/>
        <end position="228"/>
    </location>
</feature>
<dbReference type="EMBL" id="UFAJ01001049">
    <property type="protein sequence ID" value="SSD61997.1"/>
    <property type="molecule type" value="Genomic_DNA"/>
</dbReference>
<evidence type="ECO:0000313" key="8">
    <source>
        <dbReference type="Proteomes" id="UP000262825"/>
    </source>
</evidence>
<dbReference type="OrthoDB" id="4070541at2759"/>
<evidence type="ECO:0000256" key="5">
    <source>
        <dbReference type="SAM" id="MobiDB-lite"/>
    </source>
</evidence>
<feature type="domain" description="Transcription regulator LGE1 helical region" evidence="6">
    <location>
        <begin position="466"/>
        <end position="546"/>
    </location>
</feature>
<feature type="compositionally biased region" description="Low complexity" evidence="5">
    <location>
        <begin position="315"/>
        <end position="325"/>
    </location>
</feature>
<evidence type="ECO:0000259" key="6">
    <source>
        <dbReference type="Pfam" id="PF11488"/>
    </source>
</evidence>
<evidence type="ECO:0000256" key="1">
    <source>
        <dbReference type="ARBA" id="ARBA00004123"/>
    </source>
</evidence>
<dbReference type="GO" id="GO:0005634">
    <property type="term" value="C:nucleus"/>
    <property type="evidence" value="ECO:0007669"/>
    <property type="project" value="UniProtKB-SubCell"/>
</dbReference>
<dbReference type="GO" id="GO:0006325">
    <property type="term" value="P:chromatin organization"/>
    <property type="evidence" value="ECO:0007669"/>
    <property type="project" value="UniProtKB-KW"/>
</dbReference>
<dbReference type="Proteomes" id="UP000262825">
    <property type="component" value="Unassembled WGS sequence"/>
</dbReference>
<feature type="compositionally biased region" description="Polar residues" evidence="5">
    <location>
        <begin position="212"/>
        <end position="226"/>
    </location>
</feature>